<evidence type="ECO:0000313" key="2">
    <source>
        <dbReference type="EMBL" id="UJO16974.1"/>
    </source>
</evidence>
<evidence type="ECO:0000256" key="1">
    <source>
        <dbReference type="SAM" id="MobiDB-lite"/>
    </source>
</evidence>
<dbReference type="GeneID" id="71984419"/>
<feature type="compositionally biased region" description="Basic and acidic residues" evidence="1">
    <location>
        <begin position="11"/>
        <end position="23"/>
    </location>
</feature>
<evidence type="ECO:0000313" key="3">
    <source>
        <dbReference type="Proteomes" id="UP000756132"/>
    </source>
</evidence>
<dbReference type="EMBL" id="CP090166">
    <property type="protein sequence ID" value="UJO16974.1"/>
    <property type="molecule type" value="Genomic_DNA"/>
</dbReference>
<organism evidence="2 3">
    <name type="scientific">Passalora fulva</name>
    <name type="common">Tomato leaf mold</name>
    <name type="synonym">Cladosporium fulvum</name>
    <dbReference type="NCBI Taxonomy" id="5499"/>
    <lineage>
        <taxon>Eukaryota</taxon>
        <taxon>Fungi</taxon>
        <taxon>Dikarya</taxon>
        <taxon>Ascomycota</taxon>
        <taxon>Pezizomycotina</taxon>
        <taxon>Dothideomycetes</taxon>
        <taxon>Dothideomycetidae</taxon>
        <taxon>Mycosphaerellales</taxon>
        <taxon>Mycosphaerellaceae</taxon>
        <taxon>Fulvia</taxon>
    </lineage>
</organism>
<dbReference type="Proteomes" id="UP000756132">
    <property type="component" value="Chromosome 4"/>
</dbReference>
<reference evidence="2" key="1">
    <citation type="submission" date="2021-12" db="EMBL/GenBank/DDBJ databases">
        <authorList>
            <person name="Zaccaron A."/>
            <person name="Stergiopoulos I."/>
        </authorList>
    </citation>
    <scope>NUCLEOTIDE SEQUENCE</scope>
    <source>
        <strain evidence="2">Race5_Kim</strain>
    </source>
</reference>
<keyword evidence="3" id="KW-1185">Reference proteome</keyword>
<feature type="region of interest" description="Disordered" evidence="1">
    <location>
        <begin position="1"/>
        <end position="37"/>
    </location>
</feature>
<name>A0A9Q8LGX8_PASFU</name>
<feature type="region of interest" description="Disordered" evidence="1">
    <location>
        <begin position="444"/>
        <end position="476"/>
    </location>
</feature>
<feature type="compositionally biased region" description="Polar residues" evidence="1">
    <location>
        <begin position="452"/>
        <end position="462"/>
    </location>
</feature>
<dbReference type="OMA" id="IRARGMI"/>
<sequence length="503" mass="56289">MTRHPWPCADRQCHDDQHHDPREKKGRKSISQFFGRNKRETKRIPDEVWGWACRKLYQRGKYNADKDKGSPRLCNHVMSLLREQIIRIQLWRPEASFEVQLQKPAKERLQKYHGILSRNGGDKHSAKRQMIVTPKIGSDGKLKDLTDVEAVEMDHAEHIDTQLTGTAKGIEYLLDTVLSWIETEVEGGRMTRMPPIEFLIDEAKPGDTITNPENNYDRWTAQQDGIEYKSPSIKIKSASKGKSTTTQASSCRPAIDRRPPPKIKLILKKVKHDAPTEATSSTTGITEPKTRQSPPSPLANKGKGKGKQRASLADDLPRYVPPAPLTTTKRKRSPADDLPLYVPPTPLPPRRRSTTTSPPALKKQRPPPIDTALANAKLPACTDHTSSSDSSLTSFESEHEQPDSANTEQPESAGTELPASAYTEVESSPIRVRNMIFAGSKRKRVLREAEPASSTDTGLTTLESERPESAYTEVESSPIRARGMIFAGPKRRRVLREQAEDEA</sequence>
<dbReference type="KEGG" id="ffu:CLAFUR5_04541"/>
<feature type="compositionally biased region" description="Polar residues" evidence="1">
    <location>
        <begin position="403"/>
        <end position="412"/>
    </location>
</feature>
<gene>
    <name evidence="2" type="ORF">CLAFUR5_04541</name>
</gene>
<protein>
    <submittedName>
        <fullName evidence="2">Uncharacterized protein</fullName>
    </submittedName>
</protein>
<proteinExistence type="predicted"/>
<reference evidence="2" key="2">
    <citation type="journal article" date="2022" name="Microb. Genom.">
        <title>A chromosome-scale genome assembly of the tomato pathogen Cladosporium fulvum reveals a compartmentalized genome architecture and the presence of a dispensable chromosome.</title>
        <authorList>
            <person name="Zaccaron A.Z."/>
            <person name="Chen L.H."/>
            <person name="Samaras A."/>
            <person name="Stergiopoulos I."/>
        </authorList>
    </citation>
    <scope>NUCLEOTIDE SEQUENCE</scope>
    <source>
        <strain evidence="2">Race5_Kim</strain>
    </source>
</reference>
<feature type="region of interest" description="Disordered" evidence="1">
    <location>
        <begin position="227"/>
        <end position="431"/>
    </location>
</feature>
<accession>A0A9Q8LGX8</accession>
<feature type="compositionally biased region" description="Low complexity" evidence="1">
    <location>
        <begin position="383"/>
        <end position="395"/>
    </location>
</feature>
<dbReference type="OrthoDB" id="4161595at2759"/>
<dbReference type="RefSeq" id="XP_047761340.1">
    <property type="nucleotide sequence ID" value="XM_047903689.1"/>
</dbReference>
<feature type="compositionally biased region" description="Low complexity" evidence="1">
    <location>
        <begin position="229"/>
        <end position="250"/>
    </location>
</feature>
<dbReference type="AlphaFoldDB" id="A0A9Q8LGX8"/>